<protein>
    <submittedName>
        <fullName evidence="1">Uncharacterized protein</fullName>
    </submittedName>
</protein>
<reference evidence="1 2" key="1">
    <citation type="submission" date="2021-04" db="EMBL/GenBank/DDBJ databases">
        <authorList>
            <person name="Pira H."/>
            <person name="Risdian C."/>
            <person name="Wink J."/>
        </authorList>
    </citation>
    <scope>NUCLEOTIDE SEQUENCE [LARGE SCALE GENOMIC DNA]</scope>
    <source>
        <strain evidence="1 2">WH53</strain>
    </source>
</reference>
<keyword evidence="2" id="KW-1185">Reference proteome</keyword>
<name>A0ABS5ZGL0_9GAMM</name>
<evidence type="ECO:0000313" key="2">
    <source>
        <dbReference type="Proteomes" id="UP000690515"/>
    </source>
</evidence>
<evidence type="ECO:0000313" key="1">
    <source>
        <dbReference type="EMBL" id="MBU2713197.1"/>
    </source>
</evidence>
<gene>
    <name evidence="1" type="ORF">KCG35_19190</name>
</gene>
<sequence length="116" mass="13801">MEVVNILKFGELVSRLPIDGQITFYERFAHELTIVIRCVWSNEKIDDAEKVDRMKWLNEIIHRIPSKLSQLRNQNYEWENTQFEEMVLHWVKQNTAICKEVNNAIGYSYKAVKCIV</sequence>
<organism evidence="1 2">
    <name type="scientific">Zooshikella harenae</name>
    <dbReference type="NCBI Taxonomy" id="2827238"/>
    <lineage>
        <taxon>Bacteria</taxon>
        <taxon>Pseudomonadati</taxon>
        <taxon>Pseudomonadota</taxon>
        <taxon>Gammaproteobacteria</taxon>
        <taxon>Oceanospirillales</taxon>
        <taxon>Zooshikellaceae</taxon>
        <taxon>Zooshikella</taxon>
    </lineage>
</organism>
<dbReference type="RefSeq" id="WP_215821485.1">
    <property type="nucleotide sequence ID" value="NZ_JAGSOY010000065.1"/>
</dbReference>
<dbReference type="Proteomes" id="UP000690515">
    <property type="component" value="Unassembled WGS sequence"/>
</dbReference>
<proteinExistence type="predicted"/>
<comment type="caution">
    <text evidence="1">The sequence shown here is derived from an EMBL/GenBank/DDBJ whole genome shotgun (WGS) entry which is preliminary data.</text>
</comment>
<accession>A0ABS5ZGL0</accession>
<dbReference type="EMBL" id="JAGSOY010000065">
    <property type="protein sequence ID" value="MBU2713197.1"/>
    <property type="molecule type" value="Genomic_DNA"/>
</dbReference>